<evidence type="ECO:0000313" key="1">
    <source>
        <dbReference type="EMBL" id="KKN56370.1"/>
    </source>
</evidence>
<protein>
    <submittedName>
        <fullName evidence="1">Uncharacterized protein</fullName>
    </submittedName>
</protein>
<comment type="caution">
    <text evidence="1">The sequence shown here is derived from an EMBL/GenBank/DDBJ whole genome shotgun (WGS) entry which is preliminary data.</text>
</comment>
<dbReference type="EMBL" id="LAZR01000846">
    <property type="protein sequence ID" value="KKN56370.1"/>
    <property type="molecule type" value="Genomic_DNA"/>
</dbReference>
<reference evidence="1" key="1">
    <citation type="journal article" date="2015" name="Nature">
        <title>Complex archaea that bridge the gap between prokaryotes and eukaryotes.</title>
        <authorList>
            <person name="Spang A."/>
            <person name="Saw J.H."/>
            <person name="Jorgensen S.L."/>
            <person name="Zaremba-Niedzwiedzka K."/>
            <person name="Martijn J."/>
            <person name="Lind A.E."/>
            <person name="van Eijk R."/>
            <person name="Schleper C."/>
            <person name="Guy L."/>
            <person name="Ettema T.J."/>
        </authorList>
    </citation>
    <scope>NUCLEOTIDE SEQUENCE</scope>
</reference>
<sequence length="98" mass="11650">MEFPETDPATYKLWMDEGWHDYVLRKLRELLLFVRTHAVSGLGVKQIRSVVFVPFEVSFNRRASLLLAEIEANQAHWQMPIDEEKFDREYRLSGLERP</sequence>
<proteinExistence type="predicted"/>
<dbReference type="AlphaFoldDB" id="A0A0F9RIS4"/>
<accession>A0A0F9RIS4</accession>
<organism evidence="1">
    <name type="scientific">marine sediment metagenome</name>
    <dbReference type="NCBI Taxonomy" id="412755"/>
    <lineage>
        <taxon>unclassified sequences</taxon>
        <taxon>metagenomes</taxon>
        <taxon>ecological metagenomes</taxon>
    </lineage>
</organism>
<gene>
    <name evidence="1" type="ORF">LCGC14_0572810</name>
</gene>
<name>A0A0F9RIS4_9ZZZZ</name>